<evidence type="ECO:0008006" key="4">
    <source>
        <dbReference type="Google" id="ProtNLM"/>
    </source>
</evidence>
<feature type="region of interest" description="Disordered" evidence="1">
    <location>
        <begin position="230"/>
        <end position="371"/>
    </location>
</feature>
<feature type="compositionally biased region" description="Polar residues" evidence="1">
    <location>
        <begin position="286"/>
        <end position="295"/>
    </location>
</feature>
<dbReference type="EMBL" id="BAABDQ010000053">
    <property type="protein sequence ID" value="GAA3615694.1"/>
    <property type="molecule type" value="Genomic_DNA"/>
</dbReference>
<gene>
    <name evidence="2" type="ORF">GCM10022419_121230</name>
</gene>
<keyword evidence="3" id="KW-1185">Reference proteome</keyword>
<feature type="compositionally biased region" description="Gly residues" evidence="1">
    <location>
        <begin position="358"/>
        <end position="371"/>
    </location>
</feature>
<name>A0ABP6ZUQ7_9ACTN</name>
<evidence type="ECO:0000313" key="3">
    <source>
        <dbReference type="Proteomes" id="UP001500630"/>
    </source>
</evidence>
<dbReference type="RefSeq" id="WP_345577092.1">
    <property type="nucleotide sequence ID" value="NZ_BAABDQ010000053.1"/>
</dbReference>
<organism evidence="2 3">
    <name type="scientific">Nonomuraea rosea</name>
    <dbReference type="NCBI Taxonomy" id="638574"/>
    <lineage>
        <taxon>Bacteria</taxon>
        <taxon>Bacillati</taxon>
        <taxon>Actinomycetota</taxon>
        <taxon>Actinomycetes</taxon>
        <taxon>Streptosporangiales</taxon>
        <taxon>Streptosporangiaceae</taxon>
        <taxon>Nonomuraea</taxon>
    </lineage>
</organism>
<feature type="region of interest" description="Disordered" evidence="1">
    <location>
        <begin position="387"/>
        <end position="432"/>
    </location>
</feature>
<feature type="compositionally biased region" description="Polar residues" evidence="1">
    <location>
        <begin position="246"/>
        <end position="261"/>
    </location>
</feature>
<accession>A0ABP6ZUQ7</accession>
<sequence>MAEDLKAVHPIRLNESASFSVNDDGRSVAEIKTFIQMLNPAIIQRAAASYLAASDKLLSMCQTLSSGSTAMATVWEGPSSVEAQQSLRTLYATIRELALKFEAVGLPLEGLGRRLLEHQDFVENKSGAWSDNTYTFDDSMAKRVQTMDKGVEHGSQDEMAGQHLRLLNDDLRNVYVQWPVGVYKVVPDIKPPALPDPDLTAPPGPGDYRVDPIVLNGPGSEYQSPGIDDIGATPTIGSDPAGLPQGTLNPDGTYRNESLDPSTIGADGRYPDGTYPNDGDPGTGDLNGTTPNGVNPTGAYPNGVNPNLTANAGVPDTSGPNTPDSRTTLEDFQRPAGWDPSISTSAQNSGSPYSMPGTGPGTGSGGAMIGSGGLPLNARSASVTGSGMPFLPMGGAGAGANESEDKENSTWLHEDDDVWGTDTEGAVSDKIG</sequence>
<reference evidence="3" key="1">
    <citation type="journal article" date="2019" name="Int. J. Syst. Evol. Microbiol.">
        <title>The Global Catalogue of Microorganisms (GCM) 10K type strain sequencing project: providing services to taxonomists for standard genome sequencing and annotation.</title>
        <authorList>
            <consortium name="The Broad Institute Genomics Platform"/>
            <consortium name="The Broad Institute Genome Sequencing Center for Infectious Disease"/>
            <person name="Wu L."/>
            <person name="Ma J."/>
        </authorList>
    </citation>
    <scope>NUCLEOTIDE SEQUENCE [LARGE SCALE GENOMIC DNA]</scope>
    <source>
        <strain evidence="3">JCM 17326</strain>
    </source>
</reference>
<comment type="caution">
    <text evidence="2">The sequence shown here is derived from an EMBL/GenBank/DDBJ whole genome shotgun (WGS) entry which is preliminary data.</text>
</comment>
<protein>
    <recommendedName>
        <fullName evidence="4">WXG100 family type VII secretion target</fullName>
    </recommendedName>
</protein>
<proteinExistence type="predicted"/>
<dbReference type="Proteomes" id="UP001500630">
    <property type="component" value="Unassembled WGS sequence"/>
</dbReference>
<evidence type="ECO:0000256" key="1">
    <source>
        <dbReference type="SAM" id="MobiDB-lite"/>
    </source>
</evidence>
<evidence type="ECO:0000313" key="2">
    <source>
        <dbReference type="EMBL" id="GAA3615694.1"/>
    </source>
</evidence>